<reference evidence="3" key="1">
    <citation type="submission" date="2017-12" db="EMBL/GenBank/DDBJ databases">
        <authorList>
            <person name="Barbosa P."/>
            <person name="Usie A."/>
            <person name="Ramos A.M."/>
        </authorList>
    </citation>
    <scope>NUCLEOTIDE SEQUENCE</scope>
    <source>
        <strain evidence="3">HL8</strain>
        <tissue evidence="3">Leaves</tissue>
    </source>
</reference>
<evidence type="ECO:0000256" key="1">
    <source>
        <dbReference type="ARBA" id="ARBA00007626"/>
    </source>
</evidence>
<dbReference type="Pfam" id="PF01535">
    <property type="entry name" value="PPR"/>
    <property type="match status" value="1"/>
</dbReference>
<dbReference type="AlphaFoldDB" id="A0AAW0MBC2"/>
<dbReference type="Gene3D" id="1.25.40.10">
    <property type="entry name" value="Tetratricopeptide repeat domain"/>
    <property type="match status" value="1"/>
</dbReference>
<dbReference type="InterPro" id="IPR002885">
    <property type="entry name" value="PPR_rpt"/>
</dbReference>
<accession>A0AAW0MBC2</accession>
<protein>
    <submittedName>
        <fullName evidence="3">Pentatricopeptide repeat-containing protein</fullName>
    </submittedName>
</protein>
<evidence type="ECO:0000313" key="3">
    <source>
        <dbReference type="EMBL" id="KAK7861257.1"/>
    </source>
</evidence>
<comment type="similarity">
    <text evidence="1">Belongs to the PPR family. P subfamily.</text>
</comment>
<reference evidence="3" key="3">
    <citation type="submission" date="2023-07" db="EMBL/GenBank/DDBJ databases">
        <title>An improved reference 1 genome and first organelle genomes of Quercus suber.</title>
        <authorList>
            <consortium name="Genosuber Consortium"/>
            <person name="Usie A."/>
            <person name="Serra O."/>
            <person name="Barros P."/>
        </authorList>
    </citation>
    <scope>NUCLEOTIDE SEQUENCE</scope>
    <source>
        <strain evidence="3">HL8</strain>
        <tissue evidence="3">Leaves</tissue>
    </source>
</reference>
<keyword evidence="2" id="KW-0677">Repeat</keyword>
<comment type="caution">
    <text evidence="3">The sequence shown here is derived from an EMBL/GenBank/DDBJ whole genome shotgun (WGS) entry which is preliminary data.</text>
</comment>
<dbReference type="PANTHER" id="PTHR47941">
    <property type="entry name" value="PENTATRICOPEPTIDE REPEAT-CONTAINING PROTEIN 3, MITOCHONDRIAL"/>
    <property type="match status" value="1"/>
</dbReference>
<dbReference type="Pfam" id="PF13812">
    <property type="entry name" value="PPR_3"/>
    <property type="match status" value="1"/>
</dbReference>
<organism evidence="3">
    <name type="scientific">Quercus suber</name>
    <name type="common">Cork oak</name>
    <dbReference type="NCBI Taxonomy" id="58331"/>
    <lineage>
        <taxon>Eukaryota</taxon>
        <taxon>Viridiplantae</taxon>
        <taxon>Streptophyta</taxon>
        <taxon>Embryophyta</taxon>
        <taxon>Tracheophyta</taxon>
        <taxon>Spermatophyta</taxon>
        <taxon>Magnoliopsida</taxon>
        <taxon>eudicotyledons</taxon>
        <taxon>Gunneridae</taxon>
        <taxon>Pentapetalae</taxon>
        <taxon>rosids</taxon>
        <taxon>fabids</taxon>
        <taxon>Fagales</taxon>
        <taxon>Fagaceae</taxon>
        <taxon>Quercus</taxon>
    </lineage>
</organism>
<dbReference type="InterPro" id="IPR011990">
    <property type="entry name" value="TPR-like_helical_dom_sf"/>
</dbReference>
<dbReference type="EMBL" id="PKMF04000003">
    <property type="protein sequence ID" value="KAK7861257.1"/>
    <property type="molecule type" value="Genomic_DNA"/>
</dbReference>
<proteinExistence type="inferred from homology"/>
<reference evidence="3" key="2">
    <citation type="journal article" date="2018" name="Sci. Data">
        <title>The draft genome sequence of cork oak.</title>
        <authorList>
            <person name="Ramos A.M."/>
            <person name="Usie A."/>
            <person name="Barbosa P."/>
            <person name="Barros P.M."/>
            <person name="Capote T."/>
            <person name="Chaves I."/>
            <person name="Simoes F."/>
            <person name="Abreu I."/>
            <person name="Carrasquinho I."/>
            <person name="Faro C."/>
            <person name="Guimaraes J.B."/>
            <person name="Mendonca D."/>
            <person name="Nobrega F."/>
            <person name="Rodrigues L."/>
            <person name="Saibo N.J.M."/>
            <person name="Varela M.C."/>
            <person name="Egas C."/>
            <person name="Matos J."/>
            <person name="Miguel C.M."/>
            <person name="Oliveira M.M."/>
            <person name="Ricardo C.P."/>
            <person name="Goncalves S."/>
        </authorList>
    </citation>
    <scope>NUCLEOTIDE SEQUENCE [LARGE SCALE GENOMIC DNA]</scope>
    <source>
        <strain evidence="3">HL8</strain>
    </source>
</reference>
<gene>
    <name evidence="3" type="ORF">CFP56_024261</name>
</gene>
<sequence>MIQQGHTLNQTTFMHIMLAREKKEQLEECLELVEGMWKIGCIPDLSTYNTVISLGEVKEGIRLWNEMEGSGLSPGLETFLIMIHGFLGQDRLLEACEHFKEMVGRGLLSARHYGTLKEFLNSLLNARKL</sequence>
<evidence type="ECO:0000256" key="2">
    <source>
        <dbReference type="ARBA" id="ARBA00022737"/>
    </source>
</evidence>
<name>A0AAW0MBC2_QUESU</name>